<name>A0A930VNU6_9ACTN</name>
<accession>A0A930VNU6</accession>
<evidence type="ECO:0000313" key="4">
    <source>
        <dbReference type="Proteomes" id="UP000660668"/>
    </source>
</evidence>
<sequence length="399" mass="41836">MNDLDNELSRTMRRHAENLSAAPLAFDDVRGKATSIRRRRQLAAGVGALAAVAVIVPTAMFAANTIKADNGLPAASQAPPTVSDSNSPAPTEGPTMGADPGALDVADLPTGAEPRWTLVTEGFAQASTEDATIRATSRGVVVETAGETFGPFPSSTGLARNAVANAVAWGTDDGNVMVWADGSSEPYTISTDFGETGVRVVAVTGTNCQEGTASDCSYYVTRYDMEANQQESVRMSGDGSVTAVDPDRAIIEVHDVSDSGLVLGLTSVDDTEPGSCSAVLDPASSGSTPLWETCKHTLDAFSPNGDYVLASDPYHSGSGSGVIAIYDAHTGKLLADRIKKADDMASYNSAVWEDETHVLFSAYQDGKWSIVRMNVDGAMEYALAPAKGGEDVPWHFETR</sequence>
<evidence type="ECO:0000256" key="2">
    <source>
        <dbReference type="SAM" id="Phobius"/>
    </source>
</evidence>
<proteinExistence type="predicted"/>
<organism evidence="3 4">
    <name type="scientific">Nocardioides agariphilus</name>
    <dbReference type="NCBI Taxonomy" id="433664"/>
    <lineage>
        <taxon>Bacteria</taxon>
        <taxon>Bacillati</taxon>
        <taxon>Actinomycetota</taxon>
        <taxon>Actinomycetes</taxon>
        <taxon>Propionibacteriales</taxon>
        <taxon>Nocardioidaceae</taxon>
        <taxon>Nocardioides</taxon>
    </lineage>
</organism>
<dbReference type="AlphaFoldDB" id="A0A930VNU6"/>
<protein>
    <submittedName>
        <fullName evidence="3">Uncharacterized protein</fullName>
    </submittedName>
</protein>
<keyword evidence="2" id="KW-0472">Membrane</keyword>
<dbReference type="RefSeq" id="WP_194697201.1">
    <property type="nucleotide sequence ID" value="NZ_JADKPO010000020.1"/>
</dbReference>
<comment type="caution">
    <text evidence="3">The sequence shown here is derived from an EMBL/GenBank/DDBJ whole genome shotgun (WGS) entry which is preliminary data.</text>
</comment>
<evidence type="ECO:0000256" key="1">
    <source>
        <dbReference type="SAM" id="MobiDB-lite"/>
    </source>
</evidence>
<keyword evidence="2" id="KW-1133">Transmembrane helix</keyword>
<dbReference type="Gene3D" id="2.130.10.10">
    <property type="entry name" value="YVTN repeat-like/Quinoprotein amine dehydrogenase"/>
    <property type="match status" value="1"/>
</dbReference>
<feature type="transmembrane region" description="Helical" evidence="2">
    <location>
        <begin position="42"/>
        <end position="63"/>
    </location>
</feature>
<feature type="region of interest" description="Disordered" evidence="1">
    <location>
        <begin position="74"/>
        <end position="105"/>
    </location>
</feature>
<gene>
    <name evidence="3" type="ORF">ISU10_14890</name>
</gene>
<reference evidence="3" key="1">
    <citation type="submission" date="2020-11" db="EMBL/GenBank/DDBJ databases">
        <title>Nocardioides cynanchi sp. nov., isolated from soil of rhizosphere of Cynanchum wilfordii.</title>
        <authorList>
            <person name="Lee J.-S."/>
            <person name="Suh M.K."/>
            <person name="Kim J.-S."/>
        </authorList>
    </citation>
    <scope>NUCLEOTIDE SEQUENCE</scope>
    <source>
        <strain evidence="3">KCTC 19276</strain>
    </source>
</reference>
<keyword evidence="2" id="KW-0812">Transmembrane</keyword>
<feature type="compositionally biased region" description="Polar residues" evidence="1">
    <location>
        <begin position="78"/>
        <end position="89"/>
    </location>
</feature>
<dbReference type="EMBL" id="JADKPO010000020">
    <property type="protein sequence ID" value="MBF4769051.1"/>
    <property type="molecule type" value="Genomic_DNA"/>
</dbReference>
<evidence type="ECO:0000313" key="3">
    <source>
        <dbReference type="EMBL" id="MBF4769051.1"/>
    </source>
</evidence>
<keyword evidence="4" id="KW-1185">Reference proteome</keyword>
<dbReference type="InterPro" id="IPR015943">
    <property type="entry name" value="WD40/YVTN_repeat-like_dom_sf"/>
</dbReference>
<dbReference type="Proteomes" id="UP000660668">
    <property type="component" value="Unassembled WGS sequence"/>
</dbReference>
<dbReference type="SUPFAM" id="SSF82171">
    <property type="entry name" value="DPP6 N-terminal domain-like"/>
    <property type="match status" value="1"/>
</dbReference>